<keyword evidence="3" id="KW-1185">Reference proteome</keyword>
<feature type="transmembrane region" description="Helical" evidence="1">
    <location>
        <begin position="125"/>
        <end position="146"/>
    </location>
</feature>
<reference evidence="2" key="1">
    <citation type="submission" date="2023-03" db="EMBL/GenBank/DDBJ databases">
        <title>Amycolatopsis taiwanensis NBRC 103393.</title>
        <authorList>
            <person name="Ichikawa N."/>
            <person name="Sato H."/>
            <person name="Tonouchi N."/>
        </authorList>
    </citation>
    <scope>NUCLEOTIDE SEQUENCE</scope>
    <source>
        <strain evidence="2">NBRC 103393</strain>
    </source>
</reference>
<dbReference type="RefSeq" id="WP_027941296.1">
    <property type="nucleotide sequence ID" value="NZ_BSTI01000001.1"/>
</dbReference>
<evidence type="ECO:0000313" key="3">
    <source>
        <dbReference type="Proteomes" id="UP001165136"/>
    </source>
</evidence>
<dbReference type="EMBL" id="BSTI01000001">
    <property type="protein sequence ID" value="GLY63928.1"/>
    <property type="molecule type" value="Genomic_DNA"/>
</dbReference>
<keyword evidence="1" id="KW-0812">Transmembrane</keyword>
<dbReference type="AlphaFoldDB" id="A0A9W6QWV6"/>
<sequence length="187" mass="20189">MNYLRSFAPWIVFAVLATQLDWRPSALIGLGIAVALVIWELSTGAPLDSTVIELSGAAYFAVVSVIAFVAPDSPFRDDILALSSAWLALTAWGSLAIGRPFTLGIARTMVERELWHNPIFRRTNVIITAVWASSFTVEAIAVAVVTALAPHAVAPVVVLRVAAFTVPVVFTIRYSALVRERAERAVS</sequence>
<organism evidence="2 3">
    <name type="scientific">Amycolatopsis taiwanensis</name>
    <dbReference type="NCBI Taxonomy" id="342230"/>
    <lineage>
        <taxon>Bacteria</taxon>
        <taxon>Bacillati</taxon>
        <taxon>Actinomycetota</taxon>
        <taxon>Actinomycetes</taxon>
        <taxon>Pseudonocardiales</taxon>
        <taxon>Pseudonocardiaceae</taxon>
        <taxon>Amycolatopsis</taxon>
    </lineage>
</organism>
<keyword evidence="1" id="KW-0472">Membrane</keyword>
<feature type="transmembrane region" description="Helical" evidence="1">
    <location>
        <begin position="20"/>
        <end position="39"/>
    </location>
</feature>
<dbReference type="Proteomes" id="UP001165136">
    <property type="component" value="Unassembled WGS sequence"/>
</dbReference>
<keyword evidence="1" id="KW-1133">Transmembrane helix</keyword>
<feature type="transmembrane region" description="Helical" evidence="1">
    <location>
        <begin position="51"/>
        <end position="70"/>
    </location>
</feature>
<evidence type="ECO:0008006" key="4">
    <source>
        <dbReference type="Google" id="ProtNLM"/>
    </source>
</evidence>
<name>A0A9W6QWV6_9PSEU</name>
<feature type="transmembrane region" description="Helical" evidence="1">
    <location>
        <begin position="152"/>
        <end position="174"/>
    </location>
</feature>
<gene>
    <name evidence="2" type="ORF">Atai01_05470</name>
</gene>
<feature type="transmembrane region" description="Helical" evidence="1">
    <location>
        <begin position="85"/>
        <end position="105"/>
    </location>
</feature>
<evidence type="ECO:0000313" key="2">
    <source>
        <dbReference type="EMBL" id="GLY63928.1"/>
    </source>
</evidence>
<comment type="caution">
    <text evidence="2">The sequence shown here is derived from an EMBL/GenBank/DDBJ whole genome shotgun (WGS) entry which is preliminary data.</text>
</comment>
<protein>
    <recommendedName>
        <fullName evidence="4">Intracellular septation protein A</fullName>
    </recommendedName>
</protein>
<evidence type="ECO:0000256" key="1">
    <source>
        <dbReference type="SAM" id="Phobius"/>
    </source>
</evidence>
<accession>A0A9W6QWV6</accession>
<proteinExistence type="predicted"/>